<protein>
    <submittedName>
        <fullName evidence="17">CLUMA_CG020889, isoform A</fullName>
    </submittedName>
</protein>
<keyword evidence="6" id="KW-0344">Guanine-nucleotide releasing factor</keyword>
<dbReference type="GO" id="GO:0046872">
    <property type="term" value="F:metal ion binding"/>
    <property type="evidence" value="ECO:0007669"/>
    <property type="project" value="UniProtKB-KW"/>
</dbReference>
<evidence type="ECO:0000256" key="4">
    <source>
        <dbReference type="ARBA" id="ARBA00022490"/>
    </source>
</evidence>
<evidence type="ECO:0000256" key="9">
    <source>
        <dbReference type="ARBA" id="ARBA00023054"/>
    </source>
</evidence>
<evidence type="ECO:0000256" key="5">
    <source>
        <dbReference type="ARBA" id="ARBA00022553"/>
    </source>
</evidence>
<dbReference type="CDD" id="cd13329">
    <property type="entry name" value="PH_RhoGEF"/>
    <property type="match status" value="1"/>
</dbReference>
<evidence type="ECO:0000259" key="14">
    <source>
        <dbReference type="PROSITE" id="PS50010"/>
    </source>
</evidence>
<feature type="compositionally biased region" description="Polar residues" evidence="12">
    <location>
        <begin position="1"/>
        <end position="10"/>
    </location>
</feature>
<feature type="compositionally biased region" description="Low complexity" evidence="12">
    <location>
        <begin position="1065"/>
        <end position="1095"/>
    </location>
</feature>
<dbReference type="Proteomes" id="UP000183832">
    <property type="component" value="Unassembled WGS sequence"/>
</dbReference>
<reference evidence="17 18" key="1">
    <citation type="submission" date="2015-04" db="EMBL/GenBank/DDBJ databases">
        <authorList>
            <person name="Syromyatnikov M.Y."/>
            <person name="Popov V.N."/>
        </authorList>
    </citation>
    <scope>NUCLEOTIDE SEQUENCE [LARGE SCALE GENOMIC DNA]</scope>
</reference>
<dbReference type="PROSITE" id="PS50081">
    <property type="entry name" value="ZF_DAG_PE_2"/>
    <property type="match status" value="1"/>
</dbReference>
<feature type="domain" description="DH" evidence="14">
    <location>
        <begin position="1132"/>
        <end position="1320"/>
    </location>
</feature>
<evidence type="ECO:0000259" key="15">
    <source>
        <dbReference type="PROSITE" id="PS50081"/>
    </source>
</evidence>
<dbReference type="OrthoDB" id="2272012at2759"/>
<feature type="compositionally biased region" description="Low complexity" evidence="12">
    <location>
        <begin position="29"/>
        <end position="39"/>
    </location>
</feature>
<dbReference type="SUPFAM" id="SSF57889">
    <property type="entry name" value="Cysteine-rich domain"/>
    <property type="match status" value="1"/>
</dbReference>
<evidence type="ECO:0000256" key="6">
    <source>
        <dbReference type="ARBA" id="ARBA00022658"/>
    </source>
</evidence>
<feature type="region of interest" description="Disordered" evidence="12">
    <location>
        <begin position="950"/>
        <end position="1108"/>
    </location>
</feature>
<dbReference type="PROSITE" id="PS50010">
    <property type="entry name" value="DH_2"/>
    <property type="match status" value="1"/>
</dbReference>
<evidence type="ECO:0000313" key="17">
    <source>
        <dbReference type="EMBL" id="CRL07978.1"/>
    </source>
</evidence>
<evidence type="ECO:0000259" key="16">
    <source>
        <dbReference type="PROSITE" id="PS50106"/>
    </source>
</evidence>
<feature type="region of interest" description="Disordered" evidence="12">
    <location>
        <begin position="491"/>
        <end position="575"/>
    </location>
</feature>
<dbReference type="SUPFAM" id="SSF50729">
    <property type="entry name" value="PH domain-like"/>
    <property type="match status" value="1"/>
</dbReference>
<feature type="domain" description="PH" evidence="13">
    <location>
        <begin position="1356"/>
        <end position="1462"/>
    </location>
</feature>
<keyword evidence="18" id="KW-1185">Reference proteome</keyword>
<dbReference type="InterPro" id="IPR015212">
    <property type="entry name" value="RGS-like_dom"/>
</dbReference>
<evidence type="ECO:0000259" key="13">
    <source>
        <dbReference type="PROSITE" id="PS50003"/>
    </source>
</evidence>
<dbReference type="GO" id="GO:0001664">
    <property type="term" value="F:G protein-coupled receptor binding"/>
    <property type="evidence" value="ECO:0007669"/>
    <property type="project" value="TreeGrafter"/>
</dbReference>
<dbReference type="Pfam" id="PF00595">
    <property type="entry name" value="PDZ"/>
    <property type="match status" value="1"/>
</dbReference>
<dbReference type="SMART" id="SM00325">
    <property type="entry name" value="RhoGEF"/>
    <property type="match status" value="1"/>
</dbReference>
<feature type="region of interest" description="Disordered" evidence="12">
    <location>
        <begin position="1"/>
        <end position="73"/>
    </location>
</feature>
<dbReference type="InterPro" id="IPR001849">
    <property type="entry name" value="PH_domain"/>
</dbReference>
<keyword evidence="8" id="KW-0862">Zinc</keyword>
<dbReference type="Gene3D" id="1.10.167.10">
    <property type="entry name" value="Regulator of G-protein Signalling 4, domain 2"/>
    <property type="match status" value="1"/>
</dbReference>
<dbReference type="GO" id="GO:0005085">
    <property type="term" value="F:guanyl-nucleotide exchange factor activity"/>
    <property type="evidence" value="ECO:0007669"/>
    <property type="project" value="UniProtKB-KW"/>
</dbReference>
<feature type="coiled-coil region" evidence="11">
    <location>
        <begin position="1768"/>
        <end position="1795"/>
    </location>
</feature>
<dbReference type="SUPFAM" id="SSF50156">
    <property type="entry name" value="PDZ domain-like"/>
    <property type="match status" value="1"/>
</dbReference>
<dbReference type="EMBL" id="CVRI01000074">
    <property type="protein sequence ID" value="CRL07978.1"/>
    <property type="molecule type" value="Genomic_DNA"/>
</dbReference>
<dbReference type="Gene3D" id="3.30.60.20">
    <property type="match status" value="1"/>
</dbReference>
<feature type="coiled-coil region" evidence="11">
    <location>
        <begin position="1119"/>
        <end position="1146"/>
    </location>
</feature>
<dbReference type="GO" id="GO:0005096">
    <property type="term" value="F:GTPase activator activity"/>
    <property type="evidence" value="ECO:0007669"/>
    <property type="project" value="UniProtKB-KW"/>
</dbReference>
<dbReference type="Pfam" id="PF00130">
    <property type="entry name" value="C1_1"/>
    <property type="match status" value="1"/>
</dbReference>
<dbReference type="Gene3D" id="2.30.29.30">
    <property type="entry name" value="Pleckstrin-homology domain (PH domain)/Phosphotyrosine-binding domain (PTB)"/>
    <property type="match status" value="1"/>
</dbReference>
<dbReference type="GO" id="GO:0005737">
    <property type="term" value="C:cytoplasm"/>
    <property type="evidence" value="ECO:0007669"/>
    <property type="project" value="UniProtKB-SubCell"/>
</dbReference>
<keyword evidence="4" id="KW-0963">Cytoplasm</keyword>
<comment type="subcellular location">
    <subcellularLocation>
        <location evidence="2">Cytoplasm</location>
    </subcellularLocation>
    <subcellularLocation>
        <location evidence="1">Membrane</location>
    </subcellularLocation>
</comment>
<dbReference type="SUPFAM" id="SSF48097">
    <property type="entry name" value="Regulator of G-protein signaling, RGS"/>
    <property type="match status" value="1"/>
</dbReference>
<evidence type="ECO:0000256" key="7">
    <source>
        <dbReference type="ARBA" id="ARBA00022723"/>
    </source>
</evidence>
<dbReference type="PANTHER" id="PTHR45872">
    <property type="entry name" value="RHO GUANINE NUCLEOTIDE EXCHANGE FACTOR 2, ISOFORM D"/>
    <property type="match status" value="1"/>
</dbReference>
<dbReference type="Pfam" id="PF17838">
    <property type="entry name" value="PH_16"/>
    <property type="match status" value="1"/>
</dbReference>
<dbReference type="STRING" id="568069.A0A1J1J7N4"/>
<feature type="compositionally biased region" description="Polar residues" evidence="12">
    <location>
        <begin position="509"/>
        <end position="530"/>
    </location>
</feature>
<feature type="domain" description="PDZ" evidence="16">
    <location>
        <begin position="78"/>
        <end position="143"/>
    </location>
</feature>
<feature type="compositionally biased region" description="Basic and acidic residues" evidence="12">
    <location>
        <begin position="1511"/>
        <end position="1525"/>
    </location>
</feature>
<dbReference type="GO" id="GO:0007186">
    <property type="term" value="P:G protein-coupled receptor signaling pathway"/>
    <property type="evidence" value="ECO:0007669"/>
    <property type="project" value="TreeGrafter"/>
</dbReference>
<evidence type="ECO:0000256" key="11">
    <source>
        <dbReference type="SAM" id="Coils"/>
    </source>
</evidence>
<feature type="compositionally biased region" description="Low complexity" evidence="12">
    <location>
        <begin position="994"/>
        <end position="1013"/>
    </location>
</feature>
<dbReference type="InterPro" id="IPR002219">
    <property type="entry name" value="PKC_DAG/PE"/>
</dbReference>
<dbReference type="InterPro" id="IPR001478">
    <property type="entry name" value="PDZ"/>
</dbReference>
<dbReference type="GO" id="GO:0016020">
    <property type="term" value="C:membrane"/>
    <property type="evidence" value="ECO:0007669"/>
    <property type="project" value="UniProtKB-SubCell"/>
</dbReference>
<dbReference type="Gene3D" id="2.30.42.10">
    <property type="match status" value="1"/>
</dbReference>
<keyword evidence="5" id="KW-0597">Phosphoprotein</keyword>
<dbReference type="InterPro" id="IPR041020">
    <property type="entry name" value="PH_16"/>
</dbReference>
<dbReference type="Gene3D" id="1.20.900.10">
    <property type="entry name" value="Dbl homology (DH) domain"/>
    <property type="match status" value="1"/>
</dbReference>
<feature type="compositionally biased region" description="Polar residues" evidence="12">
    <location>
        <begin position="964"/>
        <end position="981"/>
    </location>
</feature>
<dbReference type="SUPFAM" id="SSF48065">
    <property type="entry name" value="DBL homology domain (DH-domain)"/>
    <property type="match status" value="1"/>
</dbReference>
<evidence type="ECO:0000256" key="2">
    <source>
        <dbReference type="ARBA" id="ARBA00004496"/>
    </source>
</evidence>
<keyword evidence="9 11" id="KW-0175">Coiled coil</keyword>
<dbReference type="InterPro" id="IPR044926">
    <property type="entry name" value="RGS_subdomain_2"/>
</dbReference>
<evidence type="ECO:0000256" key="10">
    <source>
        <dbReference type="ARBA" id="ARBA00023136"/>
    </source>
</evidence>
<evidence type="ECO:0000313" key="18">
    <source>
        <dbReference type="Proteomes" id="UP000183832"/>
    </source>
</evidence>
<feature type="domain" description="Phorbol-ester/DAG-type" evidence="15">
    <location>
        <begin position="854"/>
        <end position="904"/>
    </location>
</feature>
<dbReference type="PANTHER" id="PTHR45872:SF2">
    <property type="entry name" value="RHO GUANINE NUCLEOTIDE EXCHANGE FACTOR 2, ISOFORM D"/>
    <property type="match status" value="1"/>
</dbReference>
<feature type="compositionally biased region" description="Pro residues" evidence="12">
    <location>
        <begin position="1476"/>
        <end position="1485"/>
    </location>
</feature>
<evidence type="ECO:0000256" key="12">
    <source>
        <dbReference type="SAM" id="MobiDB-lite"/>
    </source>
</evidence>
<keyword evidence="3" id="KW-0343">GTPase activation</keyword>
<keyword evidence="10" id="KW-0472">Membrane</keyword>
<feature type="compositionally biased region" description="Low complexity" evidence="12">
    <location>
        <begin position="263"/>
        <end position="281"/>
    </location>
</feature>
<sequence length="1820" mass="201219">MRKIQSPSSDDSFDGGLGKSNDRSHRHSINSTTTNNGNSKKSENGSAAVQQRHRSKMHLENLSPSGGNGEKPKPLILELTIQKDKNGYGMKVSGENPVFVDSVKDGGAAHRAGLNAADMILRVNGNNVRYSTHAEVVQLMKATQNVELTVQRNARNFSIPNSGLSSNLCTPTTPTSQRNSITAPLPVDHLKRKEVEYTKLHTLYLMLEQEKKNLEKLRENESQNCGEIAKAEANIRTLQEQLRQSTNDSSTASLMAIITTASSKVTSTPTVTSQSSLTPPTFLARFPRSLSQLNIGNKRKSTAASPQEAISKPIPTSTATSLTPNSSSSSSSTPISSPNHQKVRVRHQHPTVTADVPPPLPQRNIPRKSLPTSPVATPQISDLDASLMSASTSTNFSSGVVGGVKKKNNKQKIKAYSDPKMSSEIMLQMECASYPPPLPPRSGIAEDFSAFGQVVTNKDLMDGSSNDGRALSNSIATQLVYPLIATSVAVRDGMPPPNTNAHHHHHQHNQSFESALPTSNSNNFMENVHQTKSKKDKIRDGSGPEISPPGTPPPPYHHNVSLASINNTNNNSNNNNVNSNEQRAILSFECDNETDDEVLTEDEGIFRSISMLTAPENAAYLVVFLNFVLSNSKPAAILFYLITDLYKKGNVKDMRKWAYEIHSTFLVPSAPLSFFPSSDIQSESLAREIDDKLAQAKSYQPQDRGNQQDFEMAGLLRNVFQKSRSKARDIINRQMEEFQEKRTAGLGTMYGPSGHELNAAKGNKQGETKIVEDFLMPKLTTLLDECDVAVSGFEESTVSSKMALTSALSTVVHKIFLPRGSAATGTERIHHYVTREKSFKSRLISKNRKALVRGHHLNLRQYYETTHCNHCQNLIWGVAPQGFACTDCALNVHRGCAKLLEETCPGPVNVPVDKFTKFMDRIREKGHGNAKKQEEELSVPWDDAITSDRSASFNARPKGDIQFQRPSHVSSSTSQLQTHPDQSQTDFHHHHHQGSSSTITSSAGGSSSVLTGSPQTSHGNEGSSDLTPDGKRGKQKTTQPNARSESYKECSPKRSRTNRPKSDPNDISSNIDSNQDDAINSSTTTTTTGRAFTGTSLDSSPATTDDESFRDIEAWNSVTAEMIQQLTETEKKRQEIINELFETEKNHVKILKVLHNVFMVPLEQSKAMTPELIHLVFPPSLLVLKEWHNSFESMLKQRWKEHNALVKEIGDCLNVFDGPSGELLKEHAARFCTRQQNALEVLKERRKKDENLQRGLIKAESHKACRRLQLKDLLPAVLQRITKYPLLLERLHKCSEGSDAEAIKRALDASKAILDYVNQAVRIGEELRSIQRKLDKASYDKDAPNEFKNIDLTNFKLIHDGLLTIKKGTIQLRVLLFDNMIVLLQKTDEKYLLKNFTSPAAHGDNTPVNPITKICNLLVRLSAVDNRAFFLIDKENSHMLELTAPSEQESEIWIRRITEAAEKANHLKKVQQKPLPSIPQPPPPPELEETPENLLGTAPDEPLPDEQPAISDEKPANDDHNKESQEPEEQSEPSPQDDPNAISTTQPCQLIQPSEINIAAQNVLEAALIVSPEESLRRHGQQIQQSVNEMEKIICNINRVPLEHFDEIADIAAQPEAASDLADLAIAAFAQSKFLVESVRTAMVKGVRSSTSSSFGPALCDNCVPQSAEFRTRSVSAPVTSSVVGGMETEGDGDAVETDGDNLYCEIEPLRDEGATVDDRKVVSHMEINENYIGTSNEKSCMGIIRIEEIAASVTTLNSLVSQLTIKIAERDHERELYRRENQQLRQQLHLIQEEVMLENAVQDLAKDVTDACEIVKPEP</sequence>
<dbReference type="InterPro" id="IPR011993">
    <property type="entry name" value="PH-like_dom_sf"/>
</dbReference>
<feature type="compositionally biased region" description="Polar residues" evidence="12">
    <location>
        <begin position="1014"/>
        <end position="1026"/>
    </location>
</feature>
<evidence type="ECO:0000256" key="3">
    <source>
        <dbReference type="ARBA" id="ARBA00022468"/>
    </source>
</evidence>
<dbReference type="InterPro" id="IPR046349">
    <property type="entry name" value="C1-like_sf"/>
</dbReference>
<keyword evidence="7" id="KW-0479">Metal-binding</keyword>
<proteinExistence type="predicted"/>
<dbReference type="SMART" id="SM00109">
    <property type="entry name" value="C1"/>
    <property type="match status" value="1"/>
</dbReference>
<evidence type="ECO:0000256" key="8">
    <source>
        <dbReference type="ARBA" id="ARBA00022833"/>
    </source>
</evidence>
<feature type="compositionally biased region" description="Low complexity" evidence="12">
    <location>
        <begin position="315"/>
        <end position="338"/>
    </location>
</feature>
<dbReference type="InterPro" id="IPR000219">
    <property type="entry name" value="DH_dom"/>
</dbReference>
<dbReference type="SMART" id="SM00228">
    <property type="entry name" value="PDZ"/>
    <property type="match status" value="1"/>
</dbReference>
<feature type="region of interest" description="Disordered" evidence="12">
    <location>
        <begin position="263"/>
        <end position="283"/>
    </location>
</feature>
<dbReference type="InterPro" id="IPR036034">
    <property type="entry name" value="PDZ_sf"/>
</dbReference>
<gene>
    <name evidence="17" type="ORF">CLUMA_CG020889</name>
</gene>
<dbReference type="Pfam" id="PF00621">
    <property type="entry name" value="RhoGEF"/>
    <property type="match status" value="1"/>
</dbReference>
<dbReference type="CDD" id="cd00160">
    <property type="entry name" value="RhoGEF"/>
    <property type="match status" value="1"/>
</dbReference>
<dbReference type="PROSITE" id="PS00479">
    <property type="entry name" value="ZF_DAG_PE_1"/>
    <property type="match status" value="1"/>
</dbReference>
<feature type="region of interest" description="Disordered" evidence="12">
    <location>
        <begin position="297"/>
        <end position="375"/>
    </location>
</feature>
<dbReference type="Pfam" id="PF09128">
    <property type="entry name" value="RGS-like"/>
    <property type="match status" value="1"/>
</dbReference>
<accession>A0A1J1J7N4</accession>
<dbReference type="PROSITE" id="PS50003">
    <property type="entry name" value="PH_DOMAIN"/>
    <property type="match status" value="1"/>
</dbReference>
<dbReference type="InterPro" id="IPR035899">
    <property type="entry name" value="DBL_dom_sf"/>
</dbReference>
<organism evidence="17 18">
    <name type="scientific">Clunio marinus</name>
    <dbReference type="NCBI Taxonomy" id="568069"/>
    <lineage>
        <taxon>Eukaryota</taxon>
        <taxon>Metazoa</taxon>
        <taxon>Ecdysozoa</taxon>
        <taxon>Arthropoda</taxon>
        <taxon>Hexapoda</taxon>
        <taxon>Insecta</taxon>
        <taxon>Pterygota</taxon>
        <taxon>Neoptera</taxon>
        <taxon>Endopterygota</taxon>
        <taxon>Diptera</taxon>
        <taxon>Nematocera</taxon>
        <taxon>Chironomoidea</taxon>
        <taxon>Chironomidae</taxon>
        <taxon>Clunio</taxon>
    </lineage>
</organism>
<feature type="compositionally biased region" description="Low complexity" evidence="12">
    <location>
        <begin position="559"/>
        <end position="575"/>
    </location>
</feature>
<dbReference type="PROSITE" id="PS50106">
    <property type="entry name" value="PDZ"/>
    <property type="match status" value="1"/>
</dbReference>
<feature type="compositionally biased region" description="Pro residues" evidence="12">
    <location>
        <begin position="546"/>
        <end position="556"/>
    </location>
</feature>
<feature type="coiled-coil region" evidence="11">
    <location>
        <begin position="200"/>
        <end position="248"/>
    </location>
</feature>
<dbReference type="InterPro" id="IPR036305">
    <property type="entry name" value="RGS_sf"/>
</dbReference>
<evidence type="ECO:0000256" key="1">
    <source>
        <dbReference type="ARBA" id="ARBA00004370"/>
    </source>
</evidence>
<name>A0A1J1J7N4_9DIPT</name>
<feature type="region of interest" description="Disordered" evidence="12">
    <location>
        <begin position="1466"/>
        <end position="1544"/>
    </location>
</feature>